<protein>
    <submittedName>
        <fullName evidence="7">Glycosyltransferase family 1 protein</fullName>
    </submittedName>
</protein>
<gene>
    <name evidence="7" type="ORF">FNH09_19535</name>
</gene>
<evidence type="ECO:0000256" key="3">
    <source>
        <dbReference type="ARBA" id="ARBA00022679"/>
    </source>
</evidence>
<evidence type="ECO:0000313" key="7">
    <source>
        <dbReference type="EMBL" id="MPY33375.1"/>
    </source>
</evidence>
<comment type="caution">
    <text evidence="7">The sequence shown here is derived from an EMBL/GenBank/DDBJ whole genome shotgun (WGS) entry which is preliminary data.</text>
</comment>
<dbReference type="InterPro" id="IPR010610">
    <property type="entry name" value="EryCIII-like_C"/>
</dbReference>
<dbReference type="OrthoDB" id="5488434at2"/>
<dbReference type="PANTHER" id="PTHR48050">
    <property type="entry name" value="STEROL 3-BETA-GLUCOSYLTRANSFERASE"/>
    <property type="match status" value="1"/>
</dbReference>
<sequence length="384" mass="40279">MRILFFSNPLPERLTPLLPLARALRESGHTVAFATAVEAAPRLESDSFELMLFGPTTHEVTAEVARRIGVDILFSPATDVMAEYFAGARVDLMADEAVDRAGPWAPDLIVSEHCDLVGPLVASAHEVPCAVAVTGPAPEPEELDALTATVRSRYLDRGLQPPARTPSGRWLLHLSPPSLRHEEGPSSSPHHMAMRADPCRGPVPQPRARRVSGTGRPKVLVGFGAEAVTSLELGPVLKALSALDVDLLVAAKGRRVDVLEGEGEEIRLVPGTAIAEALEDVTAVLHHGGPDITFAAAARGVPAVVVPESPAQLRWTERLAAAGAAIVLPAGERDPATIAAGLGALLSDARFTAAASRLREEAAAMPTAVQVAEWLVTAVTAADG</sequence>
<evidence type="ECO:0000259" key="6">
    <source>
        <dbReference type="Pfam" id="PF21036"/>
    </source>
</evidence>
<proteinExistence type="inferred from homology"/>
<dbReference type="Proteomes" id="UP000325849">
    <property type="component" value="Unassembled WGS sequence"/>
</dbReference>
<evidence type="ECO:0000313" key="8">
    <source>
        <dbReference type="Proteomes" id="UP000325849"/>
    </source>
</evidence>
<dbReference type="CDD" id="cd03784">
    <property type="entry name" value="GT1_Gtf-like"/>
    <property type="match status" value="1"/>
</dbReference>
<keyword evidence="3 7" id="KW-0808">Transferase</keyword>
<dbReference type="Pfam" id="PF06722">
    <property type="entry name" value="EryCIII-like_C"/>
    <property type="match status" value="1"/>
</dbReference>
<dbReference type="RefSeq" id="WP_152889717.1">
    <property type="nucleotide sequence ID" value="NZ_VJZD01000073.1"/>
</dbReference>
<dbReference type="InterPro" id="IPR002213">
    <property type="entry name" value="UDP_glucos_trans"/>
</dbReference>
<dbReference type="GO" id="GO:0008194">
    <property type="term" value="F:UDP-glycosyltransferase activity"/>
    <property type="evidence" value="ECO:0007669"/>
    <property type="project" value="InterPro"/>
</dbReference>
<dbReference type="AlphaFoldDB" id="A0A5N8VHB3"/>
<feature type="region of interest" description="Disordered" evidence="4">
    <location>
        <begin position="158"/>
        <end position="213"/>
    </location>
</feature>
<comment type="similarity">
    <text evidence="1">Belongs to the glycosyltransferase 28 family.</text>
</comment>
<feature type="domain" description="Erythromycin biosynthesis protein CIII-like N-terminal" evidence="6">
    <location>
        <begin position="85"/>
        <end position="175"/>
    </location>
</feature>
<keyword evidence="8" id="KW-1185">Reference proteome</keyword>
<dbReference type="Pfam" id="PF21036">
    <property type="entry name" value="EryCIII-like_N"/>
    <property type="match status" value="1"/>
</dbReference>
<feature type="domain" description="Erythromycin biosynthesis protein CIII-like C-terminal" evidence="5">
    <location>
        <begin position="236"/>
        <end position="376"/>
    </location>
</feature>
<keyword evidence="2" id="KW-0328">Glycosyltransferase</keyword>
<dbReference type="Gene3D" id="3.40.50.2000">
    <property type="entry name" value="Glycogen Phosphorylase B"/>
    <property type="match status" value="2"/>
</dbReference>
<name>A0A5N8VHB3_9ACTN</name>
<evidence type="ECO:0000256" key="1">
    <source>
        <dbReference type="ARBA" id="ARBA00006962"/>
    </source>
</evidence>
<dbReference type="GO" id="GO:0017000">
    <property type="term" value="P:antibiotic biosynthetic process"/>
    <property type="evidence" value="ECO:0007669"/>
    <property type="project" value="UniProtKB-ARBA"/>
</dbReference>
<evidence type="ECO:0000256" key="4">
    <source>
        <dbReference type="SAM" id="MobiDB-lite"/>
    </source>
</evidence>
<evidence type="ECO:0000256" key="2">
    <source>
        <dbReference type="ARBA" id="ARBA00022676"/>
    </source>
</evidence>
<reference evidence="7 8" key="1">
    <citation type="submission" date="2019-07" db="EMBL/GenBank/DDBJ databases">
        <title>New species of Amycolatopsis and Streptomyces.</title>
        <authorList>
            <person name="Duangmal K."/>
            <person name="Teo W.F.A."/>
            <person name="Lipun K."/>
        </authorList>
    </citation>
    <scope>NUCLEOTIDE SEQUENCE [LARGE SCALE GENOMIC DNA]</scope>
    <source>
        <strain evidence="7 8">NBRC 109810</strain>
    </source>
</reference>
<organism evidence="7 8">
    <name type="scientific">Streptomyces adustus</name>
    <dbReference type="NCBI Taxonomy" id="1609272"/>
    <lineage>
        <taxon>Bacteria</taxon>
        <taxon>Bacillati</taxon>
        <taxon>Actinomycetota</taxon>
        <taxon>Actinomycetes</taxon>
        <taxon>Kitasatosporales</taxon>
        <taxon>Streptomycetaceae</taxon>
        <taxon>Streptomyces</taxon>
    </lineage>
</organism>
<evidence type="ECO:0000259" key="5">
    <source>
        <dbReference type="Pfam" id="PF06722"/>
    </source>
</evidence>
<dbReference type="InterPro" id="IPR048284">
    <property type="entry name" value="EryCIII-like_N"/>
</dbReference>
<dbReference type="InterPro" id="IPR050426">
    <property type="entry name" value="Glycosyltransferase_28"/>
</dbReference>
<dbReference type="GO" id="GO:0016758">
    <property type="term" value="F:hexosyltransferase activity"/>
    <property type="evidence" value="ECO:0007669"/>
    <property type="project" value="UniProtKB-ARBA"/>
</dbReference>
<accession>A0A5N8VHB3</accession>
<dbReference type="EMBL" id="VJZD01000073">
    <property type="protein sequence ID" value="MPY33375.1"/>
    <property type="molecule type" value="Genomic_DNA"/>
</dbReference>
<dbReference type="SUPFAM" id="SSF53756">
    <property type="entry name" value="UDP-Glycosyltransferase/glycogen phosphorylase"/>
    <property type="match status" value="1"/>
</dbReference>
<dbReference type="PANTHER" id="PTHR48050:SF13">
    <property type="entry name" value="STEROL 3-BETA-GLUCOSYLTRANSFERASE UGT80A2"/>
    <property type="match status" value="1"/>
</dbReference>